<dbReference type="Proteomes" id="UP000245207">
    <property type="component" value="Unassembled WGS sequence"/>
</dbReference>
<proteinExistence type="predicted"/>
<feature type="compositionally biased region" description="Pro residues" evidence="1">
    <location>
        <begin position="361"/>
        <end position="370"/>
    </location>
</feature>
<feature type="compositionally biased region" description="Polar residues" evidence="1">
    <location>
        <begin position="134"/>
        <end position="162"/>
    </location>
</feature>
<protein>
    <recommendedName>
        <fullName evidence="2">Retrotransposon Copia-like N-terminal domain-containing protein</fullName>
    </recommendedName>
</protein>
<evidence type="ECO:0000259" key="2">
    <source>
        <dbReference type="Pfam" id="PF14244"/>
    </source>
</evidence>
<keyword evidence="4" id="KW-1185">Reference proteome</keyword>
<feature type="compositionally biased region" description="Polar residues" evidence="1">
    <location>
        <begin position="319"/>
        <end position="357"/>
    </location>
</feature>
<reference evidence="3 4" key="1">
    <citation type="journal article" date="2018" name="Mol. Plant">
        <title>The genome of Artemisia annua provides insight into the evolution of Asteraceae family and artemisinin biosynthesis.</title>
        <authorList>
            <person name="Shen Q."/>
            <person name="Zhang L."/>
            <person name="Liao Z."/>
            <person name="Wang S."/>
            <person name="Yan T."/>
            <person name="Shi P."/>
            <person name="Liu M."/>
            <person name="Fu X."/>
            <person name="Pan Q."/>
            <person name="Wang Y."/>
            <person name="Lv Z."/>
            <person name="Lu X."/>
            <person name="Zhang F."/>
            <person name="Jiang W."/>
            <person name="Ma Y."/>
            <person name="Chen M."/>
            <person name="Hao X."/>
            <person name="Li L."/>
            <person name="Tang Y."/>
            <person name="Lv G."/>
            <person name="Zhou Y."/>
            <person name="Sun X."/>
            <person name="Brodelius P.E."/>
            <person name="Rose J.K.C."/>
            <person name="Tang K."/>
        </authorList>
    </citation>
    <scope>NUCLEOTIDE SEQUENCE [LARGE SCALE GENOMIC DNA]</scope>
    <source>
        <strain evidence="4">cv. Huhao1</strain>
        <tissue evidence="3">Leaf</tissue>
    </source>
</reference>
<comment type="caution">
    <text evidence="3">The sequence shown here is derived from an EMBL/GenBank/DDBJ whole genome shotgun (WGS) entry which is preliminary data.</text>
</comment>
<dbReference type="InterPro" id="IPR029472">
    <property type="entry name" value="Copia-like_N"/>
</dbReference>
<dbReference type="OrthoDB" id="5544992at2759"/>
<dbReference type="Pfam" id="PF14244">
    <property type="entry name" value="Retrotran_gag_3"/>
    <property type="match status" value="1"/>
</dbReference>
<accession>A0A2U1Q7P4</accession>
<feature type="region of interest" description="Disordered" evidence="1">
    <location>
        <begin position="134"/>
        <end position="184"/>
    </location>
</feature>
<evidence type="ECO:0000313" key="3">
    <source>
        <dbReference type="EMBL" id="PWA94036.1"/>
    </source>
</evidence>
<gene>
    <name evidence="3" type="ORF">CTI12_AA018840</name>
</gene>
<evidence type="ECO:0000313" key="4">
    <source>
        <dbReference type="Proteomes" id="UP000245207"/>
    </source>
</evidence>
<feature type="compositionally biased region" description="Pro residues" evidence="1">
    <location>
        <begin position="167"/>
        <end position="176"/>
    </location>
</feature>
<dbReference type="PANTHER" id="PTHR34222:SF97">
    <property type="entry name" value="CATALYTIC REGION, PUTATIVE-RELATED"/>
    <property type="match status" value="1"/>
</dbReference>
<feature type="domain" description="Retrotransposon Copia-like N-terminal" evidence="2">
    <location>
        <begin position="14"/>
        <end position="58"/>
    </location>
</feature>
<feature type="region of interest" description="Disordered" evidence="1">
    <location>
        <begin position="316"/>
        <end position="377"/>
    </location>
</feature>
<dbReference type="AlphaFoldDB" id="A0A2U1Q7P4"/>
<dbReference type="EMBL" id="PKPP01000339">
    <property type="protein sequence ID" value="PWA94036.1"/>
    <property type="molecule type" value="Genomic_DNA"/>
</dbReference>
<dbReference type="PANTHER" id="PTHR34222">
    <property type="entry name" value="GAG_PRE-INTEGRS DOMAIN-CONTAINING PROTEIN"/>
    <property type="match status" value="1"/>
</dbReference>
<name>A0A2U1Q7P4_ARTAN</name>
<organism evidence="3 4">
    <name type="scientific">Artemisia annua</name>
    <name type="common">Sweet wormwood</name>
    <dbReference type="NCBI Taxonomy" id="35608"/>
    <lineage>
        <taxon>Eukaryota</taxon>
        <taxon>Viridiplantae</taxon>
        <taxon>Streptophyta</taxon>
        <taxon>Embryophyta</taxon>
        <taxon>Tracheophyta</taxon>
        <taxon>Spermatophyta</taxon>
        <taxon>Magnoliopsida</taxon>
        <taxon>eudicotyledons</taxon>
        <taxon>Gunneridae</taxon>
        <taxon>Pentapetalae</taxon>
        <taxon>asterids</taxon>
        <taxon>campanulids</taxon>
        <taxon>Asterales</taxon>
        <taxon>Asteraceae</taxon>
        <taxon>Asteroideae</taxon>
        <taxon>Anthemideae</taxon>
        <taxon>Artemisiinae</taxon>
        <taxon>Artemisia</taxon>
    </lineage>
</organism>
<evidence type="ECO:0000256" key="1">
    <source>
        <dbReference type="SAM" id="MobiDB-lite"/>
    </source>
</evidence>
<sequence length="411" mass="45889">MTEHGIFKNPLYEHHSDSPNSLTVQENLNGAQNYRAWRRAIEIGLSTKRKIRLIKGTILRSATDANLVELWDTCNNMRSQILIIVPLPSVENAYSMLQQEESQRALFGSNAIESTALLSKGKCQENQTPIITFTPNTDSNSYNGSVSNTGSFPSSNTVNPNIVPSASQPPQPPPLPIRSSSRQTTLPTKLKEFILTCTPKANQIKCVWEGLDSINVFRLIPEVSQEVLVFLVALSKQKEDQRLFQFLNGFDDHYRNQRSQILIIVPLPSVENAYSMLQQEESQKHCLDLMQLNQLHCLAKENFKKRLGNQTDDRIGQSPIITFTPNTDSNSYNGSVSNTAPNIGSFPSSNTVNPNIVPSTSQPPQPPPLPIRSSSRQTTLPTKLKEFILTCTPKVVTDDTFTTHFNVQLLD</sequence>